<dbReference type="EMBL" id="NAFI01000180">
    <property type="protein sequence ID" value="OSJ06131.1"/>
    <property type="molecule type" value="Genomic_DNA"/>
</dbReference>
<gene>
    <name evidence="1" type="ORF">BSZ18_23580</name>
</gene>
<reference evidence="1 2" key="1">
    <citation type="submission" date="2017-03" db="EMBL/GenBank/DDBJ databases">
        <title>Whole genome sequences of fourteen strains of Bradyrhizobium canariense and one strain of Bradyrhizobium japonicum isolated from Lupinus (Papilionoideae: Genisteae) species in Algeria.</title>
        <authorList>
            <person name="Crovadore J."/>
            <person name="Chekireb D."/>
            <person name="Brachmann A."/>
            <person name="Chablais R."/>
            <person name="Cochard B."/>
            <person name="Lefort F."/>
        </authorList>
    </citation>
    <scope>NUCLEOTIDE SEQUENCE [LARGE SCALE GENOMIC DNA]</scope>
    <source>
        <strain evidence="1 2">UBMA195</strain>
    </source>
</reference>
<dbReference type="OrthoDB" id="2041081at2"/>
<proteinExistence type="predicted"/>
<accession>A0A1X3GM80</accession>
<protein>
    <submittedName>
        <fullName evidence="1">Uncharacterized protein</fullName>
    </submittedName>
</protein>
<evidence type="ECO:0000313" key="2">
    <source>
        <dbReference type="Proteomes" id="UP000193553"/>
    </source>
</evidence>
<name>A0A1X3GM80_9BRAD</name>
<comment type="caution">
    <text evidence="1">The sequence shown here is derived from an EMBL/GenBank/DDBJ whole genome shotgun (WGS) entry which is preliminary data.</text>
</comment>
<dbReference type="Proteomes" id="UP000193553">
    <property type="component" value="Unassembled WGS sequence"/>
</dbReference>
<dbReference type="AlphaFoldDB" id="A0A1X3GM80"/>
<organism evidence="1 2">
    <name type="scientific">Bradyrhizobium canariense</name>
    <dbReference type="NCBI Taxonomy" id="255045"/>
    <lineage>
        <taxon>Bacteria</taxon>
        <taxon>Pseudomonadati</taxon>
        <taxon>Pseudomonadota</taxon>
        <taxon>Alphaproteobacteria</taxon>
        <taxon>Hyphomicrobiales</taxon>
        <taxon>Nitrobacteraceae</taxon>
        <taxon>Bradyrhizobium</taxon>
    </lineage>
</organism>
<sequence length="98" mass="11621">MTIARTVRPIHFEDFGGSEFERLVFAYRLCDGWTELAWFGQGWFQSSTLLDPRTRQPLGETYFELLHFGDVIERAKKRIGVYQDKLKLNLHEMDPKLR</sequence>
<evidence type="ECO:0000313" key="1">
    <source>
        <dbReference type="EMBL" id="OSJ06131.1"/>
    </source>
</evidence>
<dbReference type="RefSeq" id="WP_085360323.1">
    <property type="nucleotide sequence ID" value="NZ_NAFD01000184.1"/>
</dbReference>